<dbReference type="Proteomes" id="UP000647273">
    <property type="component" value="Unassembled WGS sequence"/>
</dbReference>
<name>A0ABR8AZI5_9CYAN</name>
<organism evidence="1 2">
    <name type="scientific">Calothrix anomala FACHB-343</name>
    <dbReference type="NCBI Taxonomy" id="2692894"/>
    <lineage>
        <taxon>Bacteria</taxon>
        <taxon>Bacillati</taxon>
        <taxon>Cyanobacteriota</taxon>
        <taxon>Cyanophyceae</taxon>
        <taxon>Nostocales</taxon>
        <taxon>Calotrichaceae</taxon>
        <taxon>Calothrix</taxon>
    </lineage>
</organism>
<keyword evidence="2" id="KW-1185">Reference proteome</keyword>
<gene>
    <name evidence="1" type="ORF">H6G08_17265</name>
</gene>
<dbReference type="EMBL" id="JACJQG010000028">
    <property type="protein sequence ID" value="MBD2226242.1"/>
    <property type="molecule type" value="Genomic_DNA"/>
</dbReference>
<evidence type="ECO:0000313" key="2">
    <source>
        <dbReference type="Proteomes" id="UP000647273"/>
    </source>
</evidence>
<evidence type="ECO:0000313" key="1">
    <source>
        <dbReference type="EMBL" id="MBD2226242.1"/>
    </source>
</evidence>
<proteinExistence type="predicted"/>
<protein>
    <recommendedName>
        <fullName evidence="3">Transposase</fullName>
    </recommendedName>
</protein>
<evidence type="ECO:0008006" key="3">
    <source>
        <dbReference type="Google" id="ProtNLM"/>
    </source>
</evidence>
<reference evidence="1 2" key="1">
    <citation type="journal article" date="2020" name="ISME J.">
        <title>Comparative genomics reveals insights into cyanobacterial evolution and habitat adaptation.</title>
        <authorList>
            <person name="Chen M.Y."/>
            <person name="Teng W.K."/>
            <person name="Zhao L."/>
            <person name="Hu C.X."/>
            <person name="Zhou Y.K."/>
            <person name="Han B.P."/>
            <person name="Song L.R."/>
            <person name="Shu W.S."/>
        </authorList>
    </citation>
    <scope>NUCLEOTIDE SEQUENCE [LARGE SCALE GENOMIC DNA]</scope>
    <source>
        <strain evidence="1 2">FACHB-343</strain>
    </source>
</reference>
<comment type="caution">
    <text evidence="1">The sequence shown here is derived from an EMBL/GenBank/DDBJ whole genome shotgun (WGS) entry which is preliminary data.</text>
</comment>
<sequence>MKDIWVVKRARQVPSKNENILKSVTIDGTLCKRVNRCDRVASMIFFATNPGHTSNLRILLEESRRGQGGQGGQL</sequence>
<accession>A0ABR8AZI5</accession>